<dbReference type="InterPro" id="IPR036025">
    <property type="entry name" value="RtcB-like_sf"/>
</dbReference>
<evidence type="ECO:0000256" key="2">
    <source>
        <dbReference type="ARBA" id="ARBA00022598"/>
    </source>
</evidence>
<dbReference type="eggNOG" id="COG1690">
    <property type="taxonomic scope" value="Bacteria"/>
</dbReference>
<dbReference type="GO" id="GO:0005525">
    <property type="term" value="F:GTP binding"/>
    <property type="evidence" value="ECO:0007669"/>
    <property type="project" value="UniProtKB-KW"/>
</dbReference>
<dbReference type="InterPro" id="IPR001233">
    <property type="entry name" value="RtcB"/>
</dbReference>
<feature type="binding site" evidence="11">
    <location>
        <position position="130"/>
    </location>
    <ligand>
        <name>Mn(2+)</name>
        <dbReference type="ChEBI" id="CHEBI:29035"/>
        <label>1</label>
    </ligand>
</feature>
<dbReference type="NCBIfam" id="NF007153">
    <property type="entry name" value="PRK09588.1"/>
    <property type="match status" value="1"/>
</dbReference>
<dbReference type="Pfam" id="PF01139">
    <property type="entry name" value="RtcB"/>
    <property type="match status" value="2"/>
</dbReference>
<evidence type="ECO:0000256" key="4">
    <source>
        <dbReference type="ARBA" id="ARBA00022741"/>
    </source>
</evidence>
<dbReference type="STRING" id="1044.EH31_10785"/>
<feature type="binding site" evidence="10">
    <location>
        <begin position="285"/>
        <end position="288"/>
    </location>
    <ligand>
        <name>GMP</name>
        <dbReference type="ChEBI" id="CHEBI:58115"/>
    </ligand>
</feature>
<accession>A0A074MAY5</accession>
<dbReference type="GO" id="GO:0003972">
    <property type="term" value="F:RNA ligase (ATP) activity"/>
    <property type="evidence" value="ECO:0007669"/>
    <property type="project" value="TreeGrafter"/>
</dbReference>
<evidence type="ECO:0000256" key="11">
    <source>
        <dbReference type="PIRSR" id="PIRSR601233-3"/>
    </source>
</evidence>
<evidence type="ECO:0000313" key="13">
    <source>
        <dbReference type="Proteomes" id="UP000027647"/>
    </source>
</evidence>
<dbReference type="AlphaFoldDB" id="A0A074MAY5"/>
<feature type="binding site" evidence="11">
    <location>
        <position position="232"/>
    </location>
    <ligand>
        <name>Mn(2+)</name>
        <dbReference type="ChEBI" id="CHEBI:29035"/>
        <label>2</label>
    </ligand>
</feature>
<dbReference type="OrthoDB" id="9802323at2"/>
<dbReference type="Gene3D" id="3.90.1860.10">
    <property type="entry name" value="tRNA-splicing ligase RtcB"/>
    <property type="match status" value="1"/>
</dbReference>
<sequence>MTNNVQIIASARNWIEQSAIDQLHRTAQLEGIERAVGLPDLHAGRGIPIGAAFWSSTHAHPHLIGNDIGCGMALWQTDINAGKFKLDRAVKKLTGLDQPWAGNQISALEQAGLPLHLAGEALGTIGGGNHFAEFQKVEAIIDDERFTQMGLDKSLLFLLVHSGSRGLGHAVQEDHTRRFNAEGLNIASDAFAHYLTRHDQAMTWARLNRDIIANRFLAKLGADAELKLDIFHNSLTRHRDGWLHRKGAAPADKGPIVIPGSRGSMTYLVCPRPENADVALHSLAHGAGRKWPRSSAKARLGRKVTLAELERTALGGRVLCEDNQLIFEEAPQAYKDIETVVSDLEEAGLITVIAVLRPVITYKTRRK</sequence>
<evidence type="ECO:0000256" key="3">
    <source>
        <dbReference type="ARBA" id="ARBA00022723"/>
    </source>
</evidence>
<dbReference type="InterPro" id="IPR017510">
    <property type="entry name" value="RtcB2"/>
</dbReference>
<dbReference type="SUPFAM" id="SSF103365">
    <property type="entry name" value="Hypothetical protein PH1602"/>
    <property type="match status" value="1"/>
</dbReference>
<dbReference type="EC" id="6.5.1.8" evidence="1"/>
<name>A0A074MAY5_ERYLO</name>
<feature type="binding site" evidence="10">
    <location>
        <begin position="129"/>
        <end position="133"/>
    </location>
    <ligand>
        <name>GMP</name>
        <dbReference type="ChEBI" id="CHEBI:58115"/>
    </ligand>
</feature>
<evidence type="ECO:0000256" key="9">
    <source>
        <dbReference type="PIRSR" id="PIRSR601233-1"/>
    </source>
</evidence>
<dbReference type="PANTHER" id="PTHR11118">
    <property type="entry name" value="RNA-SPLICING LIGASE RTCB HOMOLOG"/>
    <property type="match status" value="1"/>
</dbReference>
<feature type="binding site" evidence="10">
    <location>
        <position position="363"/>
    </location>
    <ligand>
        <name>GMP</name>
        <dbReference type="ChEBI" id="CHEBI:58115"/>
    </ligand>
</feature>
<keyword evidence="2" id="KW-0436">Ligase</keyword>
<evidence type="ECO:0000256" key="7">
    <source>
        <dbReference type="ARBA" id="ARBA00023211"/>
    </source>
</evidence>
<keyword evidence="5" id="KW-0692">RNA repair</keyword>
<protein>
    <recommendedName>
        <fullName evidence="1">3'-phosphate/5'-hydroxy nucleic acid ligase</fullName>
        <ecNumber evidence="1">6.5.1.8</ecNumber>
    </recommendedName>
</protein>
<dbReference type="GO" id="GO:0042245">
    <property type="term" value="P:RNA repair"/>
    <property type="evidence" value="ECO:0007669"/>
    <property type="project" value="UniProtKB-KW"/>
</dbReference>
<dbReference type="GO" id="GO:0046872">
    <property type="term" value="F:metal ion binding"/>
    <property type="evidence" value="ECO:0007669"/>
    <property type="project" value="UniProtKB-KW"/>
</dbReference>
<dbReference type="GO" id="GO:0170057">
    <property type="term" value="F:RNA ligase (GTP) activity"/>
    <property type="evidence" value="ECO:0007669"/>
    <property type="project" value="UniProtKB-EC"/>
</dbReference>
<dbReference type="NCBIfam" id="TIGR03073">
    <property type="entry name" value="release_rtcB"/>
    <property type="match status" value="1"/>
</dbReference>
<keyword evidence="3 11" id="KW-0479">Metal-binding</keyword>
<keyword evidence="6 10" id="KW-0342">GTP-binding</keyword>
<evidence type="ECO:0000256" key="1">
    <source>
        <dbReference type="ARBA" id="ARBA00012726"/>
    </source>
</evidence>
<reference evidence="12 13" key="1">
    <citation type="submission" date="2014-04" db="EMBL/GenBank/DDBJ databases">
        <title>A comprehensive comparison of genomes of Erythrobacter spp. strains.</title>
        <authorList>
            <person name="Zheng Q."/>
        </authorList>
    </citation>
    <scope>NUCLEOTIDE SEQUENCE [LARGE SCALE GENOMIC DNA]</scope>
    <source>
        <strain evidence="12 13">DSM 6997</strain>
    </source>
</reference>
<keyword evidence="4 10" id="KW-0547">Nucleotide-binding</keyword>
<evidence type="ECO:0000256" key="8">
    <source>
        <dbReference type="ARBA" id="ARBA00047746"/>
    </source>
</evidence>
<evidence type="ECO:0000256" key="5">
    <source>
        <dbReference type="ARBA" id="ARBA00022800"/>
    </source>
</evidence>
<dbReference type="GO" id="GO:0006396">
    <property type="term" value="P:RNA processing"/>
    <property type="evidence" value="ECO:0007669"/>
    <property type="project" value="InterPro"/>
</dbReference>
<proteinExistence type="predicted"/>
<organism evidence="12 13">
    <name type="scientific">Erythrobacter longus</name>
    <dbReference type="NCBI Taxonomy" id="1044"/>
    <lineage>
        <taxon>Bacteria</taxon>
        <taxon>Pseudomonadati</taxon>
        <taxon>Pseudomonadota</taxon>
        <taxon>Alphaproteobacteria</taxon>
        <taxon>Sphingomonadales</taxon>
        <taxon>Erythrobacteraceae</taxon>
        <taxon>Erythrobacter/Porphyrobacter group</taxon>
        <taxon>Erythrobacter</taxon>
    </lineage>
</organism>
<feature type="binding site" evidence="11">
    <location>
        <position position="161"/>
    </location>
    <ligand>
        <name>Mn(2+)</name>
        <dbReference type="ChEBI" id="CHEBI:29035"/>
        <label>2</label>
    </ligand>
</feature>
<evidence type="ECO:0000313" key="12">
    <source>
        <dbReference type="EMBL" id="KEO90564.1"/>
    </source>
</evidence>
<feature type="active site" description="GMP-histidine intermediate" evidence="9">
    <location>
        <position position="285"/>
    </location>
</feature>
<dbReference type="EMBL" id="JMIW01000003">
    <property type="protein sequence ID" value="KEO90564.1"/>
    <property type="molecule type" value="Genomic_DNA"/>
</dbReference>
<comment type="caution">
    <text evidence="12">The sequence shown here is derived from an EMBL/GenBank/DDBJ whole genome shotgun (WGS) entry which is preliminary data.</text>
</comment>
<dbReference type="PANTHER" id="PTHR11118:SF1">
    <property type="entry name" value="RNA-SPLICING LIGASE RTCB HOMOLOG"/>
    <property type="match status" value="1"/>
</dbReference>
<dbReference type="Proteomes" id="UP000027647">
    <property type="component" value="Unassembled WGS sequence"/>
</dbReference>
<comment type="catalytic activity">
    <reaction evidence="8">
        <text>a 3'-end 3'-phospho-ribonucleotide-RNA + a 5'-end dephospho-ribonucleoside-RNA + GTP = a ribonucleotidyl-ribonucleotide-RNA + GMP + diphosphate</text>
        <dbReference type="Rhea" id="RHEA:68076"/>
        <dbReference type="Rhea" id="RHEA-COMP:10463"/>
        <dbReference type="Rhea" id="RHEA-COMP:13936"/>
        <dbReference type="Rhea" id="RHEA-COMP:17355"/>
        <dbReference type="ChEBI" id="CHEBI:33019"/>
        <dbReference type="ChEBI" id="CHEBI:37565"/>
        <dbReference type="ChEBI" id="CHEBI:58115"/>
        <dbReference type="ChEBI" id="CHEBI:83062"/>
        <dbReference type="ChEBI" id="CHEBI:138284"/>
        <dbReference type="ChEBI" id="CHEBI:173118"/>
        <dbReference type="EC" id="6.5.1.8"/>
    </reaction>
</comment>
<feature type="binding site" evidence="10">
    <location>
        <begin position="232"/>
        <end position="233"/>
    </location>
    <ligand>
        <name>GMP</name>
        <dbReference type="ChEBI" id="CHEBI:58115"/>
    </ligand>
</feature>
<keyword evidence="13" id="KW-1185">Reference proteome</keyword>
<comment type="cofactor">
    <cofactor evidence="11">
        <name>Mn(2+)</name>
        <dbReference type="ChEBI" id="CHEBI:29035"/>
    </cofactor>
    <text evidence="11">Binds 2 manganese ions per subunit.</text>
</comment>
<gene>
    <name evidence="12" type="ORF">EH31_10785</name>
</gene>
<keyword evidence="7 11" id="KW-0464">Manganese</keyword>
<evidence type="ECO:0000256" key="6">
    <source>
        <dbReference type="ARBA" id="ARBA00023134"/>
    </source>
</evidence>
<evidence type="ECO:0000256" key="10">
    <source>
        <dbReference type="PIRSR" id="PIRSR601233-2"/>
    </source>
</evidence>
<dbReference type="RefSeq" id="WP_051699137.1">
    <property type="nucleotide sequence ID" value="NZ_JMIW01000003.1"/>
</dbReference>